<dbReference type="AlphaFoldDB" id="A0A1Q3D8H8"/>
<reference evidence="2" key="1">
    <citation type="submission" date="2016-04" db="EMBL/GenBank/DDBJ databases">
        <title>Cephalotus genome sequencing.</title>
        <authorList>
            <person name="Fukushima K."/>
            <person name="Hasebe M."/>
            <person name="Fang X."/>
        </authorList>
    </citation>
    <scope>NUCLEOTIDE SEQUENCE [LARGE SCALE GENOMIC DNA]</scope>
    <source>
        <strain evidence="2">cv. St1</strain>
    </source>
</reference>
<evidence type="ECO:0000313" key="1">
    <source>
        <dbReference type="EMBL" id="GAV88741.1"/>
    </source>
</evidence>
<dbReference type="STRING" id="3775.A0A1Q3D8H8"/>
<sequence length="112" mass="12305">MACFVSLSFSIPLSPTQIAFNFKERNPRKVSNKAASKTATNSFMLCSLNGSRISLNQGSNQHLTSPIKQYGELVSCCLDVSSCNFMKITGYWVGPDIDDGWGVVEAFINQIM</sequence>
<comment type="caution">
    <text evidence="1">The sequence shown here is derived from an EMBL/GenBank/DDBJ whole genome shotgun (WGS) entry which is preliminary data.</text>
</comment>
<dbReference type="InParanoid" id="A0A1Q3D8H8"/>
<dbReference type="Proteomes" id="UP000187406">
    <property type="component" value="Unassembled WGS sequence"/>
</dbReference>
<evidence type="ECO:0000313" key="2">
    <source>
        <dbReference type="Proteomes" id="UP000187406"/>
    </source>
</evidence>
<protein>
    <submittedName>
        <fullName evidence="1">Uncharacterized protein</fullName>
    </submittedName>
</protein>
<name>A0A1Q3D8H8_CEPFO</name>
<gene>
    <name evidence="1" type="ORF">CFOL_v3_32162</name>
</gene>
<dbReference type="EMBL" id="BDDD01005058">
    <property type="protein sequence ID" value="GAV88741.1"/>
    <property type="molecule type" value="Genomic_DNA"/>
</dbReference>
<dbReference type="OrthoDB" id="1685715at2759"/>
<proteinExistence type="predicted"/>
<keyword evidence="2" id="KW-1185">Reference proteome</keyword>
<accession>A0A1Q3D8H8</accession>
<organism evidence="1 2">
    <name type="scientific">Cephalotus follicularis</name>
    <name type="common">Albany pitcher plant</name>
    <dbReference type="NCBI Taxonomy" id="3775"/>
    <lineage>
        <taxon>Eukaryota</taxon>
        <taxon>Viridiplantae</taxon>
        <taxon>Streptophyta</taxon>
        <taxon>Embryophyta</taxon>
        <taxon>Tracheophyta</taxon>
        <taxon>Spermatophyta</taxon>
        <taxon>Magnoliopsida</taxon>
        <taxon>eudicotyledons</taxon>
        <taxon>Gunneridae</taxon>
        <taxon>Pentapetalae</taxon>
        <taxon>rosids</taxon>
        <taxon>fabids</taxon>
        <taxon>Oxalidales</taxon>
        <taxon>Cephalotaceae</taxon>
        <taxon>Cephalotus</taxon>
    </lineage>
</organism>